<dbReference type="GO" id="GO:0004577">
    <property type="term" value="F:N-acetylglucosaminyldiphosphodolichol N-acetylglucosaminyltransferase activity"/>
    <property type="evidence" value="ECO:0007669"/>
    <property type="project" value="UniProtKB-EC"/>
</dbReference>
<keyword evidence="6" id="KW-0808">Transferase</keyword>
<evidence type="ECO:0000256" key="2">
    <source>
        <dbReference type="ARBA" id="ARBA00006962"/>
    </source>
</evidence>
<dbReference type="AlphaFoldDB" id="A0AA86RE25"/>
<comment type="caution">
    <text evidence="10">The sequence shown here is derived from an EMBL/GenBank/DDBJ whole genome shotgun (WGS) entry which is preliminary data.</text>
</comment>
<name>A0AA86RE25_9EUKA</name>
<proteinExistence type="inferred from homology"/>
<evidence type="ECO:0000259" key="8">
    <source>
        <dbReference type="Pfam" id="PF04101"/>
    </source>
</evidence>
<accession>A0AA86RE25</accession>
<reference evidence="11 13" key="2">
    <citation type="submission" date="2024-07" db="EMBL/GenBank/DDBJ databases">
        <authorList>
            <person name="Akdeniz Z."/>
        </authorList>
    </citation>
    <scope>NUCLEOTIDE SEQUENCE [LARGE SCALE GENOMIC DNA]</scope>
</reference>
<evidence type="ECO:0000313" key="11">
    <source>
        <dbReference type="EMBL" id="CAL5990050.1"/>
    </source>
</evidence>
<feature type="domain" description="Glycosyl transferase family 28 C-terminal" evidence="8">
    <location>
        <begin position="3"/>
        <end position="117"/>
    </location>
</feature>
<evidence type="ECO:0000256" key="6">
    <source>
        <dbReference type="ARBA" id="ARBA00022679"/>
    </source>
</evidence>
<evidence type="ECO:0000313" key="12">
    <source>
        <dbReference type="EMBL" id="CAL6029636.1"/>
    </source>
</evidence>
<sequence>MKIFVSVGTTEFKPLTDSLTSGKSAELLQEHQIIVQYGTAEPQQYGKNTEVFAFTREISKYIENADLVISHAAAGTRLDVIAKLKPHLMVCNDTLAGNHQMEMVNANLQNKSCRVFENTAAFERYLETVNLQSECIEMVKNVTCEAKDATIFTQMIDDLRRKKTSSGTTKIIAVVGLLIFVTSKLAQITK</sequence>
<dbReference type="EMBL" id="CAXDID020000111">
    <property type="protein sequence ID" value="CAL6029636.1"/>
    <property type="molecule type" value="Genomic_DNA"/>
</dbReference>
<dbReference type="EMBL" id="CATOUU010000248">
    <property type="protein sequence ID" value="CAI9922398.1"/>
    <property type="molecule type" value="Genomic_DNA"/>
</dbReference>
<evidence type="ECO:0000313" key="9">
    <source>
        <dbReference type="EMBL" id="CAI9922398.1"/>
    </source>
</evidence>
<dbReference type="EMBL" id="CAXDID020000024">
    <property type="protein sequence ID" value="CAL5990050.1"/>
    <property type="molecule type" value="Genomic_DNA"/>
</dbReference>
<keyword evidence="7" id="KW-0256">Endoplasmic reticulum</keyword>
<evidence type="ECO:0000256" key="4">
    <source>
        <dbReference type="ARBA" id="ARBA00017468"/>
    </source>
</evidence>
<evidence type="ECO:0000313" key="13">
    <source>
        <dbReference type="Proteomes" id="UP001642409"/>
    </source>
</evidence>
<dbReference type="EMBL" id="CATOUU010000994">
    <property type="protein sequence ID" value="CAI9965735.1"/>
    <property type="molecule type" value="Genomic_DNA"/>
</dbReference>
<dbReference type="SUPFAM" id="SSF53756">
    <property type="entry name" value="UDP-Glycosyltransferase/glycogen phosphorylase"/>
    <property type="match status" value="1"/>
</dbReference>
<dbReference type="Pfam" id="PF04101">
    <property type="entry name" value="Glyco_tran_28_C"/>
    <property type="match status" value="1"/>
</dbReference>
<organism evidence="10">
    <name type="scientific">Hexamita inflata</name>
    <dbReference type="NCBI Taxonomy" id="28002"/>
    <lineage>
        <taxon>Eukaryota</taxon>
        <taxon>Metamonada</taxon>
        <taxon>Diplomonadida</taxon>
        <taxon>Hexamitidae</taxon>
        <taxon>Hexamitinae</taxon>
        <taxon>Hexamita</taxon>
    </lineage>
</organism>
<gene>
    <name evidence="9" type="ORF">HINF_LOCUS10043</name>
    <name evidence="11" type="ORF">HINF_LOCUS11160</name>
    <name evidence="12" type="ORF">HINF_LOCUS32513</name>
    <name evidence="10" type="ORF">HINF_LOCUS53380</name>
</gene>
<evidence type="ECO:0000256" key="5">
    <source>
        <dbReference type="ARBA" id="ARBA00022676"/>
    </source>
</evidence>
<keyword evidence="5 10" id="KW-0328">Glycosyltransferase</keyword>
<dbReference type="Proteomes" id="UP001642409">
    <property type="component" value="Unassembled WGS sequence"/>
</dbReference>
<dbReference type="EC" id="2.4.1.141" evidence="3"/>
<dbReference type="GO" id="GO:0005783">
    <property type="term" value="C:endoplasmic reticulum"/>
    <property type="evidence" value="ECO:0007669"/>
    <property type="project" value="UniProtKB-SubCell"/>
</dbReference>
<protein>
    <recommendedName>
        <fullName evidence="4">UDP-N-acetylglucosamine transferase subunit ALG13</fullName>
        <ecNumber evidence="3">2.4.1.141</ecNumber>
    </recommendedName>
</protein>
<evidence type="ECO:0000313" key="10">
    <source>
        <dbReference type="EMBL" id="CAI9965735.1"/>
    </source>
</evidence>
<dbReference type="GO" id="GO:0006488">
    <property type="term" value="P:dolichol-linked oligosaccharide biosynthetic process"/>
    <property type="evidence" value="ECO:0007669"/>
    <property type="project" value="InterPro"/>
</dbReference>
<evidence type="ECO:0000256" key="3">
    <source>
        <dbReference type="ARBA" id="ARBA00012614"/>
    </source>
</evidence>
<dbReference type="InterPro" id="IPR007235">
    <property type="entry name" value="Glyco_trans_28_C"/>
</dbReference>
<evidence type="ECO:0000256" key="1">
    <source>
        <dbReference type="ARBA" id="ARBA00004240"/>
    </source>
</evidence>
<dbReference type="PANTHER" id="PTHR12867:SF6">
    <property type="entry name" value="N-ACETYLGLUCOSAMINYLDIPHOSPHODOLICHOL N-ACETYLGLUCOSAMINYLTRANSFERASE"/>
    <property type="match status" value="1"/>
</dbReference>
<comment type="similarity">
    <text evidence="2">Belongs to the glycosyltransferase 28 family.</text>
</comment>
<comment type="subcellular location">
    <subcellularLocation>
        <location evidence="1">Endoplasmic reticulum</location>
    </subcellularLocation>
</comment>
<evidence type="ECO:0000256" key="7">
    <source>
        <dbReference type="ARBA" id="ARBA00022824"/>
    </source>
</evidence>
<reference evidence="10" key="1">
    <citation type="submission" date="2023-06" db="EMBL/GenBank/DDBJ databases">
        <authorList>
            <person name="Kurt Z."/>
        </authorList>
    </citation>
    <scope>NUCLEOTIDE SEQUENCE</scope>
</reference>
<dbReference type="InterPro" id="IPR039042">
    <property type="entry name" value="Alg13-like"/>
</dbReference>
<dbReference type="Gene3D" id="3.40.50.2000">
    <property type="entry name" value="Glycogen Phosphorylase B"/>
    <property type="match status" value="1"/>
</dbReference>
<keyword evidence="13" id="KW-1185">Reference proteome</keyword>
<dbReference type="PANTHER" id="PTHR12867">
    <property type="entry name" value="GLYCOSYL TRANSFERASE-RELATED"/>
    <property type="match status" value="1"/>
</dbReference>